<evidence type="ECO:0000313" key="3">
    <source>
        <dbReference type="EMBL" id="MBK1727184.1"/>
    </source>
</evidence>
<feature type="compositionally biased region" description="Low complexity" evidence="1">
    <location>
        <begin position="134"/>
        <end position="153"/>
    </location>
</feature>
<accession>A0ABS1E8W4</accession>
<organism evidence="3 4">
    <name type="scientific">Halorhodospira neutriphila</name>
    <dbReference type="NCBI Taxonomy" id="168379"/>
    <lineage>
        <taxon>Bacteria</taxon>
        <taxon>Pseudomonadati</taxon>
        <taxon>Pseudomonadota</taxon>
        <taxon>Gammaproteobacteria</taxon>
        <taxon>Chromatiales</taxon>
        <taxon>Ectothiorhodospiraceae</taxon>
        <taxon>Halorhodospira</taxon>
    </lineage>
</organism>
<keyword evidence="4" id="KW-1185">Reference proteome</keyword>
<reference evidence="3 4" key="1">
    <citation type="journal article" date="2020" name="Microorganisms">
        <title>Osmotic Adaptation and Compatible Solute Biosynthesis of Phototrophic Bacteria as Revealed from Genome Analyses.</title>
        <authorList>
            <person name="Imhoff J.F."/>
            <person name="Rahn T."/>
            <person name="Kunzel S."/>
            <person name="Keller A."/>
            <person name="Neulinger S.C."/>
        </authorList>
    </citation>
    <scope>NUCLEOTIDE SEQUENCE [LARGE SCALE GENOMIC DNA]</scope>
    <source>
        <strain evidence="3 4">DSM 15116</strain>
    </source>
</reference>
<name>A0ABS1E8W4_9GAMM</name>
<proteinExistence type="predicted"/>
<feature type="compositionally biased region" description="Low complexity" evidence="1">
    <location>
        <begin position="116"/>
        <end position="125"/>
    </location>
</feature>
<sequence>MQEQLNQSTQQLQKALEPTRKLNALLLDHTEKLIHLNLDAARSYTALAMEQMRSALEIRDPEALQGYLNSQTKVAQTVGNRLSQDTNAIAELSKEMGEQVQQIAQENVSALTEAVQQPQQAQQQARRQERSTKARSGSASAGGSSSSSTASAGSTGGSASSGGSSKKSA</sequence>
<evidence type="ECO:0000259" key="2">
    <source>
        <dbReference type="Pfam" id="PF09361"/>
    </source>
</evidence>
<comment type="caution">
    <text evidence="3">The sequence shown here is derived from an EMBL/GenBank/DDBJ whole genome shotgun (WGS) entry which is preliminary data.</text>
</comment>
<dbReference type="RefSeq" id="WP_200259951.1">
    <property type="nucleotide sequence ID" value="NZ_NRSH01000109.1"/>
</dbReference>
<protein>
    <submittedName>
        <fullName evidence="3">Phasin family protein</fullName>
    </submittedName>
</protein>
<dbReference type="Pfam" id="PF09361">
    <property type="entry name" value="Phasin_2"/>
    <property type="match status" value="1"/>
</dbReference>
<dbReference type="Proteomes" id="UP000738126">
    <property type="component" value="Unassembled WGS sequence"/>
</dbReference>
<feature type="region of interest" description="Disordered" evidence="1">
    <location>
        <begin position="114"/>
        <end position="169"/>
    </location>
</feature>
<evidence type="ECO:0000256" key="1">
    <source>
        <dbReference type="SAM" id="MobiDB-lite"/>
    </source>
</evidence>
<evidence type="ECO:0000313" key="4">
    <source>
        <dbReference type="Proteomes" id="UP000738126"/>
    </source>
</evidence>
<dbReference type="InterPro" id="IPR018968">
    <property type="entry name" value="Phasin"/>
</dbReference>
<dbReference type="EMBL" id="NRSH01000109">
    <property type="protein sequence ID" value="MBK1727184.1"/>
    <property type="molecule type" value="Genomic_DNA"/>
</dbReference>
<feature type="domain" description="Phasin" evidence="2">
    <location>
        <begin position="9"/>
        <end position="108"/>
    </location>
</feature>
<gene>
    <name evidence="3" type="ORF">CKO13_09160</name>
</gene>